<name>A0AAV5GHE2_9BASI</name>
<sequence length="103" mass="10141">MLKNSPALQYCASNAASGLGSDNKALGEGSVGGQQYSGKGADSQAGGRESGDSESSIKGDTSSQPNVNNEYPANADAGANIKTDSTSAKFSAEGSSEASSATQ</sequence>
<evidence type="ECO:0000313" key="3">
    <source>
        <dbReference type="Proteomes" id="UP001342314"/>
    </source>
</evidence>
<organism evidence="2 3">
    <name type="scientific">Rhodotorula paludigena</name>
    <dbReference type="NCBI Taxonomy" id="86838"/>
    <lineage>
        <taxon>Eukaryota</taxon>
        <taxon>Fungi</taxon>
        <taxon>Dikarya</taxon>
        <taxon>Basidiomycota</taxon>
        <taxon>Pucciniomycotina</taxon>
        <taxon>Microbotryomycetes</taxon>
        <taxon>Sporidiobolales</taxon>
        <taxon>Sporidiobolaceae</taxon>
        <taxon>Rhodotorula</taxon>
    </lineage>
</organism>
<reference evidence="2 3" key="1">
    <citation type="submission" date="2021-12" db="EMBL/GenBank/DDBJ databases">
        <title>High titer production of polyol ester of fatty acids by Rhodotorula paludigena BS15 towards product separation-free biomass refinery.</title>
        <authorList>
            <person name="Mano J."/>
            <person name="Ono H."/>
            <person name="Tanaka T."/>
            <person name="Naito K."/>
            <person name="Sushida H."/>
            <person name="Ike M."/>
            <person name="Tokuyasu K."/>
            <person name="Kitaoka M."/>
        </authorList>
    </citation>
    <scope>NUCLEOTIDE SEQUENCE [LARGE SCALE GENOMIC DNA]</scope>
    <source>
        <strain evidence="2 3">BS15</strain>
    </source>
</reference>
<comment type="caution">
    <text evidence="2">The sequence shown here is derived from an EMBL/GenBank/DDBJ whole genome shotgun (WGS) entry which is preliminary data.</text>
</comment>
<feature type="compositionally biased region" description="Polar residues" evidence="1">
    <location>
        <begin position="58"/>
        <end position="71"/>
    </location>
</feature>
<accession>A0AAV5GHE2</accession>
<feature type="region of interest" description="Disordered" evidence="1">
    <location>
        <begin position="15"/>
        <end position="103"/>
    </location>
</feature>
<evidence type="ECO:0000256" key="1">
    <source>
        <dbReference type="SAM" id="MobiDB-lite"/>
    </source>
</evidence>
<protein>
    <submittedName>
        <fullName evidence="2">Uncharacterized protein</fullName>
    </submittedName>
</protein>
<feature type="compositionally biased region" description="Low complexity" evidence="1">
    <location>
        <begin position="87"/>
        <end position="103"/>
    </location>
</feature>
<evidence type="ECO:0000313" key="2">
    <source>
        <dbReference type="EMBL" id="GJN88772.1"/>
    </source>
</evidence>
<proteinExistence type="predicted"/>
<gene>
    <name evidence="2" type="ORF">Rhopal_001741-T1</name>
</gene>
<keyword evidence="3" id="KW-1185">Reference proteome</keyword>
<dbReference type="EMBL" id="BQKY01000003">
    <property type="protein sequence ID" value="GJN88772.1"/>
    <property type="molecule type" value="Genomic_DNA"/>
</dbReference>
<dbReference type="Proteomes" id="UP001342314">
    <property type="component" value="Unassembled WGS sequence"/>
</dbReference>
<dbReference type="AlphaFoldDB" id="A0AAV5GHE2"/>